<gene>
    <name evidence="1" type="ORF">B9Q04_17710</name>
</gene>
<accession>A0A2R6C5C6</accession>
<organism evidence="1 2">
    <name type="scientific">Candidatus Marsarchaeota G2 archaeon BE_D</name>
    <dbReference type="NCBI Taxonomy" id="1978158"/>
    <lineage>
        <taxon>Archaea</taxon>
        <taxon>Candidatus Marsarchaeota</taxon>
        <taxon>Candidatus Marsarchaeota group 2</taxon>
    </lineage>
</organism>
<protein>
    <submittedName>
        <fullName evidence="1">Uncharacterized protein</fullName>
    </submittedName>
</protein>
<sequence length="115" mass="12810">MIDRELKDLFTCISRMRPETFGILLACKRNGRITADDAVAILECMGIQASKAEVMDFLSQRTSRGFLVRVGDAFMLGPKGEEVLGMARHILVEGIKREARVSERKAEKPSPVMVV</sequence>
<name>A0A2R6C5C6_9ARCH</name>
<comment type="caution">
    <text evidence="1">The sequence shown here is derived from an EMBL/GenBank/DDBJ whole genome shotgun (WGS) entry which is preliminary data.</text>
</comment>
<evidence type="ECO:0000313" key="1">
    <source>
        <dbReference type="EMBL" id="PSO06115.1"/>
    </source>
</evidence>
<dbReference type="AlphaFoldDB" id="A0A2R6C5C6"/>
<proteinExistence type="predicted"/>
<evidence type="ECO:0000313" key="2">
    <source>
        <dbReference type="Proteomes" id="UP000242015"/>
    </source>
</evidence>
<dbReference type="Proteomes" id="UP000242015">
    <property type="component" value="Unassembled WGS sequence"/>
</dbReference>
<reference evidence="1 2" key="1">
    <citation type="submission" date="2017-04" db="EMBL/GenBank/DDBJ databases">
        <title>Novel microbial lineages endemic to geothermal iron-oxide mats fill important gaps in the evolutionary history of Archaea.</title>
        <authorList>
            <person name="Jay Z.J."/>
            <person name="Beam J.P."/>
            <person name="Dlakic M."/>
            <person name="Rusch D.B."/>
            <person name="Kozubal M.A."/>
            <person name="Inskeep W.P."/>
        </authorList>
    </citation>
    <scope>NUCLEOTIDE SEQUENCE [LARGE SCALE GENOMIC DNA]</scope>
    <source>
        <strain evidence="1">BE_D</strain>
    </source>
</reference>
<dbReference type="EMBL" id="NEXF01000594">
    <property type="protein sequence ID" value="PSO06115.1"/>
    <property type="molecule type" value="Genomic_DNA"/>
</dbReference>